<proteinExistence type="predicted"/>
<gene>
    <name evidence="9" type="ORF">RIL183_10801</name>
</gene>
<evidence type="ECO:0008006" key="11">
    <source>
        <dbReference type="Google" id="ProtNLM"/>
    </source>
</evidence>
<organism evidence="9 10">
    <name type="scientific">Roseburia inulinivorans</name>
    <dbReference type="NCBI Taxonomy" id="360807"/>
    <lineage>
        <taxon>Bacteria</taxon>
        <taxon>Bacillati</taxon>
        <taxon>Bacillota</taxon>
        <taxon>Clostridia</taxon>
        <taxon>Lachnospirales</taxon>
        <taxon>Lachnospiraceae</taxon>
        <taxon>Roseburia</taxon>
    </lineage>
</organism>
<dbReference type="Proteomes" id="UP000049828">
    <property type="component" value="Unassembled WGS sequence"/>
</dbReference>
<feature type="compositionally biased region" description="Polar residues" evidence="5">
    <location>
        <begin position="628"/>
        <end position="648"/>
    </location>
</feature>
<accession>A0A0M6X0W8</accession>
<dbReference type="SMART" id="SM00409">
    <property type="entry name" value="IG"/>
    <property type="match status" value="1"/>
</dbReference>
<dbReference type="InterPro" id="IPR019931">
    <property type="entry name" value="LPXTG_anchor"/>
</dbReference>
<evidence type="ECO:0000259" key="7">
    <source>
        <dbReference type="PROSITE" id="PS50835"/>
    </source>
</evidence>
<keyword evidence="4" id="KW-0572">Peptidoglycan-anchor</keyword>
<sequence>MILRLDGTGKDIGTVTYNTTTGNIKAVKGGISQSVALVVQGNDGTDDWFYSKTIAASETINTSTIKSALALSSDIDLSACKIWLETTDSTENLTYAVNATEAATSNITSVAITDIDTPAANTALDTSASCTTTGVSSTTPQITWTPNDTTAGYNTSYTASITLIADTDYEFTDSTTATINGNTATSVNKNADGTLTVTYAFPATAKDKLTSITAPQPITVANGTAYDAMNLPATVNIVTEGNTESSAQVTWDTTTPVGGNYDPSVLTEQTVTLNGTVTCPDSIDANGITLTTTITITISAAGIVGAPTANPTAGTYSENQSVTLTSSTVGATIYYTTDGSEPTITGGAPDGTTQQYTAPILVTGTVGQSITTTIKAIAVQNGMQDSSVETFTYTIKQESQTPVVTAPSITTQPGNATVKAGETATFTIAASGTDLTYQWQIDRNDGNGWVNIDGATAASYTTSTVDISCNGFKYQCVVSNSAGTDTSNTAVLTVTENTTPAPGSVDYEILEGANTSWEQNSDGSLSIRGSGAISKFVGVKVDGNLVDVKNYTVKEGSTIVTLKADYLNTISVGNHTFEIIWTDGTASTRFTVSKSDSGSDEPKDNDGNNGKNDNTNNTPATVPEDKNNNGTSGSQTDDNQQITAPKTGDNSHTVLWISLLGVSLAGLLSMIYVRKKKENK</sequence>
<feature type="domain" description="Gram-positive cocci surface proteins LPxTG" evidence="8">
    <location>
        <begin position="644"/>
        <end position="680"/>
    </location>
</feature>
<feature type="transmembrane region" description="Helical" evidence="6">
    <location>
        <begin position="654"/>
        <end position="673"/>
    </location>
</feature>
<dbReference type="Gene3D" id="2.60.40.10">
    <property type="entry name" value="Immunoglobulins"/>
    <property type="match status" value="1"/>
</dbReference>
<evidence type="ECO:0000256" key="6">
    <source>
        <dbReference type="SAM" id="Phobius"/>
    </source>
</evidence>
<keyword evidence="6" id="KW-0472">Membrane</keyword>
<evidence type="ECO:0000256" key="4">
    <source>
        <dbReference type="ARBA" id="ARBA00023088"/>
    </source>
</evidence>
<feature type="region of interest" description="Disordered" evidence="5">
    <location>
        <begin position="591"/>
        <end position="648"/>
    </location>
</feature>
<dbReference type="PROSITE" id="PS50835">
    <property type="entry name" value="IG_LIKE"/>
    <property type="match status" value="1"/>
</dbReference>
<dbReference type="SUPFAM" id="SSF81296">
    <property type="entry name" value="E set domains"/>
    <property type="match status" value="1"/>
</dbReference>
<evidence type="ECO:0000256" key="2">
    <source>
        <dbReference type="ARBA" id="ARBA00022525"/>
    </source>
</evidence>
<feature type="domain" description="Ig-like" evidence="7">
    <location>
        <begin position="407"/>
        <end position="493"/>
    </location>
</feature>
<dbReference type="InterPro" id="IPR014756">
    <property type="entry name" value="Ig_E-set"/>
</dbReference>
<keyword evidence="6" id="KW-0812">Transmembrane</keyword>
<dbReference type="InterPro" id="IPR036179">
    <property type="entry name" value="Ig-like_dom_sf"/>
</dbReference>
<evidence type="ECO:0000313" key="10">
    <source>
        <dbReference type="Proteomes" id="UP000049828"/>
    </source>
</evidence>
<dbReference type="PROSITE" id="PS50847">
    <property type="entry name" value="GRAM_POS_ANCHORING"/>
    <property type="match status" value="1"/>
</dbReference>
<dbReference type="Pfam" id="PF13290">
    <property type="entry name" value="CHB_HEX_C_1"/>
    <property type="match status" value="1"/>
</dbReference>
<dbReference type="SUPFAM" id="SSF48726">
    <property type="entry name" value="Immunoglobulin"/>
    <property type="match status" value="1"/>
</dbReference>
<dbReference type="InterPro" id="IPR003599">
    <property type="entry name" value="Ig_sub"/>
</dbReference>
<evidence type="ECO:0000256" key="3">
    <source>
        <dbReference type="ARBA" id="ARBA00022729"/>
    </source>
</evidence>
<keyword evidence="3" id="KW-0732">Signal</keyword>
<dbReference type="EMBL" id="CVRS01000131">
    <property type="protein sequence ID" value="CRL43466.1"/>
    <property type="molecule type" value="Genomic_DNA"/>
</dbReference>
<dbReference type="RefSeq" id="WP_055040658.1">
    <property type="nucleotide sequence ID" value="NZ_CVRS01000131.1"/>
</dbReference>
<dbReference type="InterPro" id="IPR013098">
    <property type="entry name" value="Ig_I-set"/>
</dbReference>
<reference evidence="10" key="1">
    <citation type="submission" date="2015-05" db="EMBL/GenBank/DDBJ databases">
        <authorList>
            <consortium name="Pathogen Informatics"/>
        </authorList>
    </citation>
    <scope>NUCLEOTIDE SEQUENCE [LARGE SCALE GENOMIC DNA]</scope>
    <source>
        <strain evidence="10">L1-83</strain>
    </source>
</reference>
<dbReference type="OrthoDB" id="1975981at2"/>
<evidence type="ECO:0000256" key="5">
    <source>
        <dbReference type="SAM" id="MobiDB-lite"/>
    </source>
</evidence>
<dbReference type="InterPro" id="IPR013783">
    <property type="entry name" value="Ig-like_fold"/>
</dbReference>
<evidence type="ECO:0000259" key="8">
    <source>
        <dbReference type="PROSITE" id="PS50847"/>
    </source>
</evidence>
<dbReference type="NCBIfam" id="TIGR01167">
    <property type="entry name" value="LPXTG_anchor"/>
    <property type="match status" value="1"/>
</dbReference>
<keyword evidence="1" id="KW-0134">Cell wall</keyword>
<dbReference type="Pfam" id="PF07679">
    <property type="entry name" value="I-set"/>
    <property type="match status" value="1"/>
</dbReference>
<keyword evidence="10" id="KW-1185">Reference proteome</keyword>
<evidence type="ECO:0000313" key="9">
    <source>
        <dbReference type="EMBL" id="CRL43466.1"/>
    </source>
</evidence>
<feature type="compositionally biased region" description="Low complexity" evidence="5">
    <location>
        <begin position="607"/>
        <end position="618"/>
    </location>
</feature>
<dbReference type="AlphaFoldDB" id="A0A0M6X0W8"/>
<dbReference type="InterPro" id="IPR059177">
    <property type="entry name" value="GH29D-like_dom"/>
</dbReference>
<dbReference type="InterPro" id="IPR007110">
    <property type="entry name" value="Ig-like_dom"/>
</dbReference>
<keyword evidence="2" id="KW-0964">Secreted</keyword>
<evidence type="ECO:0000256" key="1">
    <source>
        <dbReference type="ARBA" id="ARBA00022512"/>
    </source>
</evidence>
<protein>
    <recommendedName>
        <fullName evidence="11">Ig-like domain-containing protein</fullName>
    </recommendedName>
</protein>
<keyword evidence="6" id="KW-1133">Transmembrane helix</keyword>
<name>A0A0M6X0W8_9FIRM</name>